<evidence type="ECO:0000313" key="6">
    <source>
        <dbReference type="Proteomes" id="UP001209570"/>
    </source>
</evidence>
<reference evidence="5" key="1">
    <citation type="submission" date="2021-12" db="EMBL/GenBank/DDBJ databases">
        <title>Prjna785345.</title>
        <authorList>
            <person name="Rujirawat T."/>
            <person name="Krajaejun T."/>
        </authorList>
    </citation>
    <scope>NUCLEOTIDE SEQUENCE</scope>
    <source>
        <strain evidence="5">Pi057C3</strain>
    </source>
</reference>
<accession>A0AAD5M3V3</accession>
<evidence type="ECO:0000256" key="2">
    <source>
        <dbReference type="RuleBase" id="RU361183"/>
    </source>
</evidence>
<dbReference type="AlphaFoldDB" id="A0AAD5M3V3"/>
<feature type="chain" id="PRO_5041771759" description="Metalloendopeptidase" evidence="2">
    <location>
        <begin position="24"/>
        <end position="440"/>
    </location>
</feature>
<dbReference type="InterPro" id="IPR006026">
    <property type="entry name" value="Peptidase_Metallo"/>
</dbReference>
<evidence type="ECO:0000256" key="3">
    <source>
        <dbReference type="SAM" id="MobiDB-lite"/>
    </source>
</evidence>
<keyword evidence="1 2" id="KW-0378">Hydrolase</keyword>
<keyword evidence="6" id="KW-1185">Reference proteome</keyword>
<dbReference type="SUPFAM" id="SSF55486">
    <property type="entry name" value="Metalloproteases ('zincins'), catalytic domain"/>
    <property type="match status" value="1"/>
</dbReference>
<dbReference type="Proteomes" id="UP001209570">
    <property type="component" value="Unassembled WGS sequence"/>
</dbReference>
<dbReference type="PROSITE" id="PS51864">
    <property type="entry name" value="ASTACIN"/>
    <property type="match status" value="1"/>
</dbReference>
<proteinExistence type="predicted"/>
<dbReference type="Pfam" id="PF01400">
    <property type="entry name" value="Astacin"/>
    <property type="match status" value="1"/>
</dbReference>
<comment type="caution">
    <text evidence="5">The sequence shown here is derived from an EMBL/GenBank/DDBJ whole genome shotgun (WGS) entry which is preliminary data.</text>
</comment>
<dbReference type="GO" id="GO:0004222">
    <property type="term" value="F:metalloendopeptidase activity"/>
    <property type="evidence" value="ECO:0007669"/>
    <property type="project" value="UniProtKB-UniRule"/>
</dbReference>
<name>A0AAD5M3V3_PYTIN</name>
<dbReference type="EMBL" id="JAKCXM010000114">
    <property type="protein sequence ID" value="KAJ0401951.1"/>
    <property type="molecule type" value="Genomic_DNA"/>
</dbReference>
<keyword evidence="1 2" id="KW-0862">Zinc</keyword>
<dbReference type="Gene3D" id="3.40.390.10">
    <property type="entry name" value="Collagenase (Catalytic Domain)"/>
    <property type="match status" value="1"/>
</dbReference>
<feature type="region of interest" description="Disordered" evidence="3">
    <location>
        <begin position="409"/>
        <end position="440"/>
    </location>
</feature>
<feature type="binding site" evidence="1">
    <location>
        <position position="291"/>
    </location>
    <ligand>
        <name>Zn(2+)</name>
        <dbReference type="ChEBI" id="CHEBI:29105"/>
        <note>catalytic</note>
    </ligand>
</feature>
<dbReference type="GO" id="GO:0008270">
    <property type="term" value="F:zinc ion binding"/>
    <property type="evidence" value="ECO:0007669"/>
    <property type="project" value="UniProtKB-UniRule"/>
</dbReference>
<evidence type="ECO:0000259" key="4">
    <source>
        <dbReference type="PROSITE" id="PS51864"/>
    </source>
</evidence>
<feature type="signal peptide" evidence="2">
    <location>
        <begin position="1"/>
        <end position="23"/>
    </location>
</feature>
<organism evidence="5 6">
    <name type="scientific">Pythium insidiosum</name>
    <name type="common">Pythiosis disease agent</name>
    <dbReference type="NCBI Taxonomy" id="114742"/>
    <lineage>
        <taxon>Eukaryota</taxon>
        <taxon>Sar</taxon>
        <taxon>Stramenopiles</taxon>
        <taxon>Oomycota</taxon>
        <taxon>Peronosporomycetes</taxon>
        <taxon>Pythiales</taxon>
        <taxon>Pythiaceae</taxon>
        <taxon>Pythium</taxon>
    </lineage>
</organism>
<dbReference type="EC" id="3.4.24.-" evidence="2"/>
<sequence>MASCLSILLLLLVSSQSPAPAFSASVASAGRSDDATIAPAPPSCAARGVRFHGRGIRIADDLFADCDEDGAPRCYRVGAAGKALVPCEEAASPGERASREPLAASNGTQQHVRCRVGDVEFDGLSHYLVGEMRRPGSVFADCANGVATCFEDDGVADSASRRIPCDGAELAARRRRLGVYTAGQGATAWPHRVVCVRWQASFRQEVKELWYRAFQEYLVKTGIHFVSFLDCRARFGAKTTVCNDCQTYVSFTAQSSGCSASVGFFTDSPHELDVGGADCANIGTFLHELGHVVGLYHEHAHPEREVIVLRDQMSSISSNNYAIAKRDETATTKYERRSVMHYDANALCVPKNPKLRYCDVTETAADGCVEPTPKHCDRSQQSTFGQTDTLTPQDVATILKMYEKVPLHPNAPAPRSRSFRGAAFDASGDSSSWGVDEDLA</sequence>
<dbReference type="SMART" id="SM00235">
    <property type="entry name" value="ZnMc"/>
    <property type="match status" value="1"/>
</dbReference>
<feature type="binding site" evidence="1">
    <location>
        <position position="297"/>
    </location>
    <ligand>
        <name>Zn(2+)</name>
        <dbReference type="ChEBI" id="CHEBI:29105"/>
        <note>catalytic</note>
    </ligand>
</feature>
<keyword evidence="1 2" id="KW-0645">Protease</keyword>
<dbReference type="PRINTS" id="PR00480">
    <property type="entry name" value="ASTACIN"/>
</dbReference>
<dbReference type="PANTHER" id="PTHR10127">
    <property type="entry name" value="DISCOIDIN, CUB, EGF, LAMININ , AND ZINC METALLOPROTEASE DOMAIN CONTAINING"/>
    <property type="match status" value="1"/>
</dbReference>
<keyword evidence="2" id="KW-0732">Signal</keyword>
<gene>
    <name evidence="5" type="ORF">P43SY_001998</name>
</gene>
<comment type="caution">
    <text evidence="1">Lacks conserved residue(s) required for the propagation of feature annotation.</text>
</comment>
<evidence type="ECO:0000313" key="5">
    <source>
        <dbReference type="EMBL" id="KAJ0401951.1"/>
    </source>
</evidence>
<dbReference type="GO" id="GO:0006508">
    <property type="term" value="P:proteolysis"/>
    <property type="evidence" value="ECO:0007669"/>
    <property type="project" value="UniProtKB-KW"/>
</dbReference>
<feature type="binding site" evidence="1">
    <location>
        <position position="287"/>
    </location>
    <ligand>
        <name>Zn(2+)</name>
        <dbReference type="ChEBI" id="CHEBI:29105"/>
        <note>catalytic</note>
    </ligand>
</feature>
<dbReference type="InterPro" id="IPR024079">
    <property type="entry name" value="MetalloPept_cat_dom_sf"/>
</dbReference>
<evidence type="ECO:0000256" key="1">
    <source>
        <dbReference type="PROSITE-ProRule" id="PRU01211"/>
    </source>
</evidence>
<keyword evidence="1 2" id="KW-0482">Metalloprotease</keyword>
<dbReference type="PANTHER" id="PTHR10127:SF850">
    <property type="entry name" value="METALLOENDOPEPTIDASE"/>
    <property type="match status" value="1"/>
</dbReference>
<keyword evidence="1 2" id="KW-0479">Metal-binding</keyword>
<dbReference type="InterPro" id="IPR001506">
    <property type="entry name" value="Peptidase_M12A"/>
</dbReference>
<feature type="domain" description="Peptidase M12A" evidence="4">
    <location>
        <begin position="184"/>
        <end position="406"/>
    </location>
</feature>
<comment type="cofactor">
    <cofactor evidence="1 2">
        <name>Zn(2+)</name>
        <dbReference type="ChEBI" id="CHEBI:29105"/>
    </cofactor>
    <text evidence="1 2">Binds 1 zinc ion per subunit.</text>
</comment>
<protein>
    <recommendedName>
        <fullName evidence="2">Metalloendopeptidase</fullName>
        <ecNumber evidence="2">3.4.24.-</ecNumber>
    </recommendedName>
</protein>
<feature type="compositionally biased region" description="Low complexity" evidence="3">
    <location>
        <begin position="421"/>
        <end position="432"/>
    </location>
</feature>
<feature type="active site" evidence="1">
    <location>
        <position position="288"/>
    </location>
</feature>